<sequence>MLQNGTEFSTVDVNHVSIQSWYVVMRHWFVKTYVAMKQKKSWPLMLIVWRYSLRLKLLNLNWYPDNFGLDAVLTKLASQQHVYELAPLLSDIGILIYKH</sequence>
<protein>
    <submittedName>
        <fullName evidence="1">Uncharacterized protein</fullName>
    </submittedName>
</protein>
<dbReference type="EMBL" id="BQNB010020965">
    <property type="protein sequence ID" value="GJU01444.1"/>
    <property type="molecule type" value="Genomic_DNA"/>
</dbReference>
<comment type="caution">
    <text evidence="1">The sequence shown here is derived from an EMBL/GenBank/DDBJ whole genome shotgun (WGS) entry which is preliminary data.</text>
</comment>
<accession>A0ABQ5IMZ6</accession>
<organism evidence="1 2">
    <name type="scientific">Tanacetum coccineum</name>
    <dbReference type="NCBI Taxonomy" id="301880"/>
    <lineage>
        <taxon>Eukaryota</taxon>
        <taxon>Viridiplantae</taxon>
        <taxon>Streptophyta</taxon>
        <taxon>Embryophyta</taxon>
        <taxon>Tracheophyta</taxon>
        <taxon>Spermatophyta</taxon>
        <taxon>Magnoliopsida</taxon>
        <taxon>eudicotyledons</taxon>
        <taxon>Gunneridae</taxon>
        <taxon>Pentapetalae</taxon>
        <taxon>asterids</taxon>
        <taxon>campanulids</taxon>
        <taxon>Asterales</taxon>
        <taxon>Asteraceae</taxon>
        <taxon>Asteroideae</taxon>
        <taxon>Anthemideae</taxon>
        <taxon>Anthemidinae</taxon>
        <taxon>Tanacetum</taxon>
    </lineage>
</organism>
<gene>
    <name evidence="1" type="ORF">Tco_1111782</name>
</gene>
<reference evidence="1" key="1">
    <citation type="journal article" date="2022" name="Int. J. Mol. Sci.">
        <title>Draft Genome of Tanacetum Coccineum: Genomic Comparison of Closely Related Tanacetum-Family Plants.</title>
        <authorList>
            <person name="Yamashiro T."/>
            <person name="Shiraishi A."/>
            <person name="Nakayama K."/>
            <person name="Satake H."/>
        </authorList>
    </citation>
    <scope>NUCLEOTIDE SEQUENCE</scope>
</reference>
<evidence type="ECO:0000313" key="1">
    <source>
        <dbReference type="EMBL" id="GJU01444.1"/>
    </source>
</evidence>
<name>A0ABQ5IMZ6_9ASTR</name>
<reference evidence="1" key="2">
    <citation type="submission" date="2022-01" db="EMBL/GenBank/DDBJ databases">
        <authorList>
            <person name="Yamashiro T."/>
            <person name="Shiraishi A."/>
            <person name="Satake H."/>
            <person name="Nakayama K."/>
        </authorList>
    </citation>
    <scope>NUCLEOTIDE SEQUENCE</scope>
</reference>
<proteinExistence type="predicted"/>
<evidence type="ECO:0000313" key="2">
    <source>
        <dbReference type="Proteomes" id="UP001151760"/>
    </source>
</evidence>
<dbReference type="Proteomes" id="UP001151760">
    <property type="component" value="Unassembled WGS sequence"/>
</dbReference>
<keyword evidence="2" id="KW-1185">Reference proteome</keyword>